<organism evidence="2">
    <name type="scientific">Brevibacterium koreense</name>
    <dbReference type="NCBI Taxonomy" id="3140787"/>
    <lineage>
        <taxon>Bacteria</taxon>
        <taxon>Bacillati</taxon>
        <taxon>Actinomycetota</taxon>
        <taxon>Actinomycetes</taxon>
        <taxon>Micrococcales</taxon>
        <taxon>Brevibacteriaceae</taxon>
        <taxon>Brevibacterium</taxon>
    </lineage>
</organism>
<dbReference type="Pfam" id="PF00378">
    <property type="entry name" value="ECH_1"/>
    <property type="match status" value="1"/>
</dbReference>
<dbReference type="GO" id="GO:0003824">
    <property type="term" value="F:catalytic activity"/>
    <property type="evidence" value="ECO:0007669"/>
    <property type="project" value="UniProtKB-ARBA"/>
</dbReference>
<accession>A0AAU7ULV6</accession>
<dbReference type="EMBL" id="CP158281">
    <property type="protein sequence ID" value="XBV89469.1"/>
    <property type="molecule type" value="Genomic_DNA"/>
</dbReference>
<dbReference type="CDD" id="cd06558">
    <property type="entry name" value="crotonase-like"/>
    <property type="match status" value="1"/>
</dbReference>
<evidence type="ECO:0000256" key="1">
    <source>
        <dbReference type="ARBA" id="ARBA00005254"/>
    </source>
</evidence>
<dbReference type="Gene3D" id="1.10.12.10">
    <property type="entry name" value="Lyase 2-enoyl-coa Hydratase, Chain A, domain 2"/>
    <property type="match status" value="1"/>
</dbReference>
<evidence type="ECO:0000313" key="2">
    <source>
        <dbReference type="EMBL" id="XBV89469.1"/>
    </source>
</evidence>
<sequence>MSVVTYTVKGSTATITLDSPGNRNAISEALLEGIDEGISQAVEDETVRSLVLTHTGTVFSAGADLKGSSKTADPRARAQAANSVIRRLLTCPKPVIGAINGHVRAGGMGFTAACDMVVAGPQATFGLSEVRIGVVAAMIAPVVLARLDDRTAADWLLRARTVTAQEAMAAGFITHALPADGPSVDDVVDDILTDLRKGAPQALAASKSIVNRAVLAAMDSREAEMIDLSGQFFSSSAAKAGMQAFFDKTPPPWVVET</sequence>
<dbReference type="Gene3D" id="3.90.226.10">
    <property type="entry name" value="2-enoyl-CoA Hydratase, Chain A, domain 1"/>
    <property type="match status" value="1"/>
</dbReference>
<dbReference type="InterPro" id="IPR029045">
    <property type="entry name" value="ClpP/crotonase-like_dom_sf"/>
</dbReference>
<gene>
    <name evidence="2" type="ORF">AAFP32_01675</name>
</gene>
<proteinExistence type="inferred from homology"/>
<name>A0AAU7ULV6_9MICO</name>
<comment type="similarity">
    <text evidence="1">Belongs to the enoyl-CoA hydratase/isomerase family.</text>
</comment>
<protein>
    <submittedName>
        <fullName evidence="2">Enoyl-CoA hydratase-related protein</fullName>
    </submittedName>
</protein>
<dbReference type="SUPFAM" id="SSF52096">
    <property type="entry name" value="ClpP/crotonase"/>
    <property type="match status" value="1"/>
</dbReference>
<dbReference type="InterPro" id="IPR051683">
    <property type="entry name" value="Enoyl-CoA_Hydratase/Isomerase"/>
</dbReference>
<dbReference type="InterPro" id="IPR001753">
    <property type="entry name" value="Enoyl-CoA_hydra/iso"/>
</dbReference>
<reference evidence="2" key="1">
    <citation type="submission" date="2024-06" db="EMBL/GenBank/DDBJ databases">
        <title>Brevibacterium koreense sp. nov., isolated from jogae-jeotgal, a Korean fermented seafood.</title>
        <authorList>
            <person name="Whon T.W."/>
            <person name="Nam S."/>
            <person name="Kim Y."/>
        </authorList>
    </citation>
    <scope>NUCLEOTIDE SEQUENCE</scope>
    <source>
        <strain evidence="2">CBA3109</strain>
    </source>
</reference>
<dbReference type="KEGG" id="bkr:AAFP32_01675"/>
<dbReference type="RefSeq" id="WP_350270356.1">
    <property type="nucleotide sequence ID" value="NZ_CP158281.1"/>
</dbReference>
<dbReference type="AlphaFoldDB" id="A0AAU7ULV6"/>
<dbReference type="PANTHER" id="PTHR42964">
    <property type="entry name" value="ENOYL-COA HYDRATASE"/>
    <property type="match status" value="1"/>
</dbReference>
<dbReference type="InterPro" id="IPR014748">
    <property type="entry name" value="Enoyl-CoA_hydra_C"/>
</dbReference>
<dbReference type="PANTHER" id="PTHR42964:SF1">
    <property type="entry name" value="POLYKETIDE BIOSYNTHESIS ENOYL-COA HYDRATASE PKSH-RELATED"/>
    <property type="match status" value="1"/>
</dbReference>